<sequence>MLKGLYVMSPHVFENVYSQESQETIAEYCEILAPVMSKVELIQNTELLKEVEVLFSSWGVPLFDAAPNLKVVFYGAGTLRHVLTDAFW</sequence>
<keyword evidence="2" id="KW-1185">Reference proteome</keyword>
<evidence type="ECO:0000313" key="1">
    <source>
        <dbReference type="EMBL" id="MBA5730194.1"/>
    </source>
</evidence>
<organism evidence="1 2">
    <name type="scientific">Ruoffia halotolerans</name>
    <dbReference type="NCBI Taxonomy" id="2748684"/>
    <lineage>
        <taxon>Bacteria</taxon>
        <taxon>Bacillati</taxon>
        <taxon>Bacillota</taxon>
        <taxon>Bacilli</taxon>
        <taxon>Lactobacillales</taxon>
        <taxon>Aerococcaceae</taxon>
        <taxon>Ruoffia</taxon>
    </lineage>
</organism>
<proteinExistence type="predicted"/>
<evidence type="ECO:0000313" key="2">
    <source>
        <dbReference type="Proteomes" id="UP000571018"/>
    </source>
</evidence>
<dbReference type="Proteomes" id="UP000571018">
    <property type="component" value="Unassembled WGS sequence"/>
</dbReference>
<dbReference type="RefSeq" id="WP_218931846.1">
    <property type="nucleotide sequence ID" value="NZ_JACAOA010000045.1"/>
</dbReference>
<protein>
    <submittedName>
        <fullName evidence="1">Uncharacterized protein</fullName>
    </submittedName>
</protein>
<reference evidence="1 2" key="1">
    <citation type="submission" date="2020-06" db="EMBL/GenBank/DDBJ databases">
        <title>Reclassification of Facklamia ignava, Facklamia soureckii and Facklami tabacinasalis as Falseniella iganva gen. nov., comb. nov., Hutsoniella ignava gen. nov., comb. nov., and Ruoffia tabacinasalis gen. nov., comb. nov and description of Ruoffia haltotolerans sp. nov., isolated from hypersaline Inland Sea of Qatar.</title>
        <authorList>
            <person name="Fotedar R."/>
            <person name="Sankaranarayanan K."/>
            <person name="Lawson P."/>
            <person name="Caldwell M."/>
            <person name="Zeyara A."/>
            <person name="Al Malki A."/>
            <person name="Ali M."/>
        </authorList>
    </citation>
    <scope>NUCLEOTIDE SEQUENCE [LARGE SCALE GENOMIC DNA]</scope>
    <source>
        <strain evidence="1 2">INB8</strain>
    </source>
</reference>
<accession>A0A839A8R1</accession>
<gene>
    <name evidence="1" type="ORF">HW423_10410</name>
</gene>
<name>A0A839A8R1_9LACT</name>
<comment type="caution">
    <text evidence="1">The sequence shown here is derived from an EMBL/GenBank/DDBJ whole genome shotgun (WGS) entry which is preliminary data.</text>
</comment>
<dbReference type="AlphaFoldDB" id="A0A839A8R1"/>
<dbReference type="EMBL" id="JACAOA010000045">
    <property type="protein sequence ID" value="MBA5730194.1"/>
    <property type="molecule type" value="Genomic_DNA"/>
</dbReference>